<feature type="transmembrane region" description="Helical" evidence="7">
    <location>
        <begin position="29"/>
        <end position="47"/>
    </location>
</feature>
<accession>A0A2Z3H301</accession>
<evidence type="ECO:0000256" key="2">
    <source>
        <dbReference type="ARBA" id="ARBA00008806"/>
    </source>
</evidence>
<dbReference type="InterPro" id="IPR003688">
    <property type="entry name" value="TraG/VirD4"/>
</dbReference>
<dbReference type="Gene3D" id="3.40.50.300">
    <property type="entry name" value="P-loop containing nucleotide triphosphate hydrolases"/>
    <property type="match status" value="2"/>
</dbReference>
<dbReference type="SUPFAM" id="SSF52540">
    <property type="entry name" value="P-loop containing nucleoside triphosphate hydrolases"/>
    <property type="match status" value="1"/>
</dbReference>
<dbReference type="EMBL" id="CP025958">
    <property type="protein sequence ID" value="AWM40138.1"/>
    <property type="molecule type" value="Genomic_DNA"/>
</dbReference>
<keyword evidence="3" id="KW-1003">Cell membrane</keyword>
<dbReference type="CDD" id="cd01127">
    <property type="entry name" value="TrwB_TraG_TraD_VirD4"/>
    <property type="match status" value="1"/>
</dbReference>
<evidence type="ECO:0000256" key="4">
    <source>
        <dbReference type="ARBA" id="ARBA00022692"/>
    </source>
</evidence>
<dbReference type="Proteomes" id="UP000245802">
    <property type="component" value="Chromosome"/>
</dbReference>
<sequence>MSLHPYAFGPPDPPPVPIPMATGAGSDEANLAVLVIMLFLLVVAYFGRRRLSRTAHGTAAWMTERELRRWGLYGRRGLVIGRSQAGRLLRNTIYVHTLIIGGTGSGKGIGLILPILLEYRRGSVVVFDTKGDLYQITARRRRRLGPVARLNPFGTGARWNPLDTIPPGDPLLIDNVRSMACGLVVASVKAVDPHWDGKATQLVAAVLTLVAIKFPADSRNLNSVYETICDPELLRSAAEALRAMGGFPGSQGAALGSLFDRGGTLTKEGTGVVSTALRHLDFLASPAVAASVAASDIDPREFLRAGGTLYLTIPESQLAAQQGLLRLWTSTLMRIRGGADGECLMLLDEASALGALPALEEALVRGRSSGLRLLLAYQSCAQVQAAFPEKPTLIFDNTSAHIYLGAASLETAERISKSLGNFTQAVSSYADNWSRTDPQDGAGSTTWGGSENTSVLGRPLLYPDEVLRLPVDLLIAFVAGLPGPILARRIQYYADRHYRRILRPWRGPVIALLVAALVVAAAVLAAR</sequence>
<keyword evidence="5 7" id="KW-1133">Transmembrane helix</keyword>
<evidence type="ECO:0000256" key="5">
    <source>
        <dbReference type="ARBA" id="ARBA00022989"/>
    </source>
</evidence>
<evidence type="ECO:0000256" key="1">
    <source>
        <dbReference type="ARBA" id="ARBA00004651"/>
    </source>
</evidence>
<dbReference type="Pfam" id="PF02534">
    <property type="entry name" value="T4SS-DNA_transf"/>
    <property type="match status" value="1"/>
</dbReference>
<dbReference type="OrthoDB" id="9759295at2"/>
<feature type="transmembrane region" description="Helical" evidence="7">
    <location>
        <begin position="508"/>
        <end position="526"/>
    </location>
</feature>
<evidence type="ECO:0000313" key="8">
    <source>
        <dbReference type="EMBL" id="AWM40138.1"/>
    </source>
</evidence>
<dbReference type="RefSeq" id="WP_010034118.1">
    <property type="nucleotide sequence ID" value="NZ_CP025958.1"/>
</dbReference>
<evidence type="ECO:0000256" key="7">
    <source>
        <dbReference type="SAM" id="Phobius"/>
    </source>
</evidence>
<name>A0A2Z3H301_9BACT</name>
<gene>
    <name evidence="8" type="ORF">C1280_26125</name>
</gene>
<evidence type="ECO:0000256" key="3">
    <source>
        <dbReference type="ARBA" id="ARBA00022475"/>
    </source>
</evidence>
<dbReference type="InterPro" id="IPR027417">
    <property type="entry name" value="P-loop_NTPase"/>
</dbReference>
<proteinExistence type="inferred from homology"/>
<comment type="subcellular location">
    <subcellularLocation>
        <location evidence="1">Cell membrane</location>
        <topology evidence="1">Multi-pass membrane protein</topology>
    </subcellularLocation>
</comment>
<keyword evidence="4 7" id="KW-0812">Transmembrane</keyword>
<keyword evidence="6 7" id="KW-0472">Membrane</keyword>
<feature type="transmembrane region" description="Helical" evidence="7">
    <location>
        <begin position="467"/>
        <end position="487"/>
    </location>
</feature>
<protein>
    <submittedName>
        <fullName evidence="8">Uncharacterized protein</fullName>
    </submittedName>
</protein>
<reference evidence="8 9" key="1">
    <citation type="submission" date="2018-01" db="EMBL/GenBank/DDBJ databases">
        <title>G. obscuriglobus.</title>
        <authorList>
            <person name="Franke J."/>
            <person name="Blomberg W."/>
            <person name="Selmecki A."/>
        </authorList>
    </citation>
    <scope>NUCLEOTIDE SEQUENCE [LARGE SCALE GENOMIC DNA]</scope>
    <source>
        <strain evidence="8 9">DSM 5831</strain>
    </source>
</reference>
<dbReference type="AlphaFoldDB" id="A0A2Z3H301"/>
<feature type="transmembrane region" description="Helical" evidence="7">
    <location>
        <begin position="93"/>
        <end position="117"/>
    </location>
</feature>
<dbReference type="GO" id="GO:0005886">
    <property type="term" value="C:plasma membrane"/>
    <property type="evidence" value="ECO:0007669"/>
    <property type="project" value="UniProtKB-SubCell"/>
</dbReference>
<comment type="similarity">
    <text evidence="2">Belongs to the VirD4/TraG family.</text>
</comment>
<organism evidence="8 9">
    <name type="scientific">Gemmata obscuriglobus</name>
    <dbReference type="NCBI Taxonomy" id="114"/>
    <lineage>
        <taxon>Bacteria</taxon>
        <taxon>Pseudomonadati</taxon>
        <taxon>Planctomycetota</taxon>
        <taxon>Planctomycetia</taxon>
        <taxon>Gemmatales</taxon>
        <taxon>Gemmataceae</taxon>
        <taxon>Gemmata</taxon>
    </lineage>
</organism>
<dbReference type="InterPro" id="IPR051539">
    <property type="entry name" value="T4SS-coupling_protein"/>
</dbReference>
<evidence type="ECO:0000313" key="9">
    <source>
        <dbReference type="Proteomes" id="UP000245802"/>
    </source>
</evidence>
<keyword evidence="9" id="KW-1185">Reference proteome</keyword>
<dbReference type="PANTHER" id="PTHR37937:SF1">
    <property type="entry name" value="CONJUGATIVE TRANSFER: DNA TRANSPORT"/>
    <property type="match status" value="1"/>
</dbReference>
<dbReference type="KEGG" id="gog:C1280_26125"/>
<evidence type="ECO:0000256" key="6">
    <source>
        <dbReference type="ARBA" id="ARBA00023136"/>
    </source>
</evidence>
<dbReference type="PANTHER" id="PTHR37937">
    <property type="entry name" value="CONJUGATIVE TRANSFER: DNA TRANSPORT"/>
    <property type="match status" value="1"/>
</dbReference>